<evidence type="ECO:0000313" key="3">
    <source>
        <dbReference type="Proteomes" id="UP000597656"/>
    </source>
</evidence>
<proteinExistence type="predicted"/>
<feature type="transmembrane region" description="Helical" evidence="1">
    <location>
        <begin position="87"/>
        <end position="114"/>
    </location>
</feature>
<accession>A0ABQ2HMU3</accession>
<feature type="transmembrane region" description="Helical" evidence="1">
    <location>
        <begin position="238"/>
        <end position="257"/>
    </location>
</feature>
<keyword evidence="1" id="KW-0472">Membrane</keyword>
<name>A0ABQ2HMU3_9PSEU</name>
<dbReference type="RefSeq" id="WP_189154719.1">
    <property type="nucleotide sequence ID" value="NZ_BMNC01000003.1"/>
</dbReference>
<feature type="transmembrane region" description="Helical" evidence="1">
    <location>
        <begin position="12"/>
        <end position="39"/>
    </location>
</feature>
<protein>
    <recommendedName>
        <fullName evidence="4">ABC-type transport system involved in multi-copper enzyme maturation, permease component</fullName>
    </recommendedName>
</protein>
<dbReference type="Proteomes" id="UP000597656">
    <property type="component" value="Unassembled WGS sequence"/>
</dbReference>
<reference evidence="3" key="1">
    <citation type="journal article" date="2019" name="Int. J. Syst. Evol. Microbiol.">
        <title>The Global Catalogue of Microorganisms (GCM) 10K type strain sequencing project: providing services to taxonomists for standard genome sequencing and annotation.</title>
        <authorList>
            <consortium name="The Broad Institute Genomics Platform"/>
            <consortium name="The Broad Institute Genome Sequencing Center for Infectious Disease"/>
            <person name="Wu L."/>
            <person name="Ma J."/>
        </authorList>
    </citation>
    <scope>NUCLEOTIDE SEQUENCE [LARGE SCALE GENOMIC DNA]</scope>
    <source>
        <strain evidence="3">CGMCC 4.7319</strain>
    </source>
</reference>
<feature type="transmembrane region" description="Helical" evidence="1">
    <location>
        <begin position="212"/>
        <end position="231"/>
    </location>
</feature>
<dbReference type="EMBL" id="BMNC01000003">
    <property type="protein sequence ID" value="GGM86391.1"/>
    <property type="molecule type" value="Genomic_DNA"/>
</dbReference>
<keyword evidence="1" id="KW-0812">Transmembrane</keyword>
<feature type="transmembrane region" description="Helical" evidence="1">
    <location>
        <begin position="45"/>
        <end position="66"/>
    </location>
</feature>
<sequence length="450" mass="47381">MTGLRVELRRSTALWAGLLVLVSGTGMLLLITSGSTWWAGNSTSAVLLLRLPLAYVWALVVGLAVFQGMRDSRAGVTELFAATSRPGWVRLGTLATAVAGTVAVAGALLCAGLVAKVALGGGFVSIGFVPLMVTVVLALASSVLLGLAVGRLLPHPLTAPVALVATFMLATTAGRALEVREPGDEISRLALLTPVLDPPSSDLVTTSTSVDLGQVVWFTGLGVTAFLLLVARTHLGRLTALVPAGLAVALALAIMPVKYSDVLVTDSIAGKLVCDDEVCVSQVHAAGLPTVAAAGRKALAKLAVLPGAPTEVREDTSAMAHLTVPQRDQRIVYLPSQGRPRVLTMTEDQVRLEMLAGAGVPTCSPPNTFDTYGAVVRYVTAGYFNGELAELPSDSLMWSSSRMRAEIDEAWQRFRGQSPDEQLDRVTRVRQMLLTCQDSERVLDVLKAGR</sequence>
<keyword evidence="3" id="KW-1185">Reference proteome</keyword>
<comment type="caution">
    <text evidence="2">The sequence shown here is derived from an EMBL/GenBank/DDBJ whole genome shotgun (WGS) entry which is preliminary data.</text>
</comment>
<feature type="transmembrane region" description="Helical" evidence="1">
    <location>
        <begin position="157"/>
        <end position="177"/>
    </location>
</feature>
<evidence type="ECO:0000256" key="1">
    <source>
        <dbReference type="SAM" id="Phobius"/>
    </source>
</evidence>
<organism evidence="2 3">
    <name type="scientific">Lentzea pudingi</name>
    <dbReference type="NCBI Taxonomy" id="1789439"/>
    <lineage>
        <taxon>Bacteria</taxon>
        <taxon>Bacillati</taxon>
        <taxon>Actinomycetota</taxon>
        <taxon>Actinomycetes</taxon>
        <taxon>Pseudonocardiales</taxon>
        <taxon>Pseudonocardiaceae</taxon>
        <taxon>Lentzea</taxon>
    </lineage>
</organism>
<feature type="transmembrane region" description="Helical" evidence="1">
    <location>
        <begin position="126"/>
        <end position="150"/>
    </location>
</feature>
<evidence type="ECO:0008006" key="4">
    <source>
        <dbReference type="Google" id="ProtNLM"/>
    </source>
</evidence>
<gene>
    <name evidence="2" type="ORF">GCM10011609_23570</name>
</gene>
<evidence type="ECO:0000313" key="2">
    <source>
        <dbReference type="EMBL" id="GGM86391.1"/>
    </source>
</evidence>
<keyword evidence="1" id="KW-1133">Transmembrane helix</keyword>